<dbReference type="InterPro" id="IPR036457">
    <property type="entry name" value="PPM-type-like_dom_sf"/>
</dbReference>
<accession>A0A086KA73</accession>
<gene>
    <name evidence="2" type="ORF">TGDOM2_282055</name>
</gene>
<organism evidence="2 3">
    <name type="scientific">Toxoplasma gondii GAB2-2007-GAL-DOM2</name>
    <dbReference type="NCBI Taxonomy" id="1130820"/>
    <lineage>
        <taxon>Eukaryota</taxon>
        <taxon>Sar</taxon>
        <taxon>Alveolata</taxon>
        <taxon>Apicomplexa</taxon>
        <taxon>Conoidasida</taxon>
        <taxon>Coccidia</taxon>
        <taxon>Eucoccidiorida</taxon>
        <taxon>Eimeriorina</taxon>
        <taxon>Sarcocystidae</taxon>
        <taxon>Toxoplasma</taxon>
    </lineage>
</organism>
<dbReference type="PANTHER" id="PTHR13832">
    <property type="entry name" value="PROTEIN PHOSPHATASE 2C"/>
    <property type="match status" value="1"/>
</dbReference>
<reference evidence="2 3" key="1">
    <citation type="submission" date="2014-02" db="EMBL/GenBank/DDBJ databases">
        <authorList>
            <person name="Sibley D."/>
            <person name="Venepally P."/>
            <person name="Karamycheva S."/>
            <person name="Hadjithomas M."/>
            <person name="Khan A."/>
            <person name="Brunk B."/>
            <person name="Roos D."/>
            <person name="Caler E."/>
            <person name="Lorenzi H."/>
        </authorList>
    </citation>
    <scope>NUCLEOTIDE SEQUENCE [LARGE SCALE GENOMIC DNA]</scope>
    <source>
        <strain evidence="2 3">GAB2-2007-GAL-DOM2</strain>
    </source>
</reference>
<dbReference type="InterPro" id="IPR015655">
    <property type="entry name" value="PP2C"/>
</dbReference>
<dbReference type="OrthoDB" id="10264738at2759"/>
<dbReference type="PROSITE" id="PS51746">
    <property type="entry name" value="PPM_2"/>
    <property type="match status" value="1"/>
</dbReference>
<dbReference type="SMART" id="SM00332">
    <property type="entry name" value="PP2Cc"/>
    <property type="match status" value="1"/>
</dbReference>
<dbReference type="SUPFAM" id="SSF81606">
    <property type="entry name" value="PP2C-like"/>
    <property type="match status" value="1"/>
</dbReference>
<sequence length="486" mass="53306">MPSALRSAPCGRQDIAGKVLVKANHRLHFSMLARLGGITCFQARARRFFRLKGRYAWLSVLRFVTLQGKVKRAAGMGVGEGPSVAKKPKYTATVPGFTPPSGDQRMNEFMAVDTSGEFMRHLYIEEGRTVCASATSRNRRPTSESPHSDDVVVVEGMLRGRPETRVHAMFDGFQGRHSAMWLAQNVMNYLNDLRDVNEEEITRQFERMDGDLRAANLPGGSSALIIFVRYEKKPTEARVVGRQIVPEGAKEFTSVAEALGGPLMPVVAMNFRRDPRAAKGIYTIHVASLGNSRCVLQSGRTAIHLSTPHTASSHKERHRVQAAGGVFTTVNGELLLGGVVPMTRAFGSFDFKKGGQGRLQQDLVSAVPDVTTFFAYPGDDIVAGTEGAFAHFRSHAAIAAAIALYPVSPETVLDAAKAMVVNAKRRKVTKNISTFVRHLPESRTRSQKMLEGTSGENGEEDFSIDRTNELTQALQAGFFSFLLYYP</sequence>
<dbReference type="GO" id="GO:0004722">
    <property type="term" value="F:protein serine/threonine phosphatase activity"/>
    <property type="evidence" value="ECO:0007669"/>
    <property type="project" value="UniProtKB-EC"/>
</dbReference>
<dbReference type="Gene3D" id="3.60.40.10">
    <property type="entry name" value="PPM-type phosphatase domain"/>
    <property type="match status" value="1"/>
</dbReference>
<dbReference type="VEuPathDB" id="ToxoDB:TGDOM2_282055"/>
<dbReference type="EC" id="3.1.3.16" evidence="2"/>
<evidence type="ECO:0000259" key="1">
    <source>
        <dbReference type="PROSITE" id="PS51746"/>
    </source>
</evidence>
<dbReference type="Proteomes" id="UP000028837">
    <property type="component" value="Unassembled WGS sequence"/>
</dbReference>
<dbReference type="InterPro" id="IPR001932">
    <property type="entry name" value="PPM-type_phosphatase-like_dom"/>
</dbReference>
<evidence type="ECO:0000313" key="3">
    <source>
        <dbReference type="Proteomes" id="UP000028837"/>
    </source>
</evidence>
<name>A0A086KA73_TOXGO</name>
<dbReference type="AlphaFoldDB" id="A0A086KA73"/>
<evidence type="ECO:0000313" key="2">
    <source>
        <dbReference type="EMBL" id="KFG41291.1"/>
    </source>
</evidence>
<dbReference type="EMBL" id="AHZU02000701">
    <property type="protein sequence ID" value="KFG41291.1"/>
    <property type="molecule type" value="Genomic_DNA"/>
</dbReference>
<protein>
    <submittedName>
        <fullName evidence="2">Protein phosphatase PP2C-hn</fullName>
        <ecNumber evidence="2">3.1.3.16</ecNumber>
    </submittedName>
</protein>
<comment type="caution">
    <text evidence="2">The sequence shown here is derived from an EMBL/GenBank/DDBJ whole genome shotgun (WGS) entry which is preliminary data.</text>
</comment>
<proteinExistence type="predicted"/>
<dbReference type="Pfam" id="PF00481">
    <property type="entry name" value="PP2C"/>
    <property type="match status" value="1"/>
</dbReference>
<feature type="domain" description="PPM-type phosphatase" evidence="1">
    <location>
        <begin position="130"/>
        <end position="439"/>
    </location>
</feature>
<keyword evidence="2" id="KW-0378">Hydrolase</keyword>
<dbReference type="PANTHER" id="PTHR13832:SF827">
    <property type="entry name" value="PROTEIN PHOSPHATASE 1L"/>
    <property type="match status" value="1"/>
</dbReference>